<protein>
    <submittedName>
        <fullName evidence="1">Uncharacterized protein</fullName>
    </submittedName>
</protein>
<gene>
    <name evidence="1" type="ORF">PCOR1329_LOCUS38310</name>
</gene>
<organism evidence="1 2">
    <name type="scientific">Prorocentrum cordatum</name>
    <dbReference type="NCBI Taxonomy" id="2364126"/>
    <lineage>
        <taxon>Eukaryota</taxon>
        <taxon>Sar</taxon>
        <taxon>Alveolata</taxon>
        <taxon>Dinophyceae</taxon>
        <taxon>Prorocentrales</taxon>
        <taxon>Prorocentraceae</taxon>
        <taxon>Prorocentrum</taxon>
    </lineage>
</organism>
<evidence type="ECO:0000313" key="1">
    <source>
        <dbReference type="EMBL" id="CAK0844146.1"/>
    </source>
</evidence>
<dbReference type="EMBL" id="CAUYUJ010014637">
    <property type="protein sequence ID" value="CAK0844146.1"/>
    <property type="molecule type" value="Genomic_DNA"/>
</dbReference>
<dbReference type="Proteomes" id="UP001189429">
    <property type="component" value="Unassembled WGS sequence"/>
</dbReference>
<reference evidence="1" key="1">
    <citation type="submission" date="2023-10" db="EMBL/GenBank/DDBJ databases">
        <authorList>
            <person name="Chen Y."/>
            <person name="Shah S."/>
            <person name="Dougan E. K."/>
            <person name="Thang M."/>
            <person name="Chan C."/>
        </authorList>
    </citation>
    <scope>NUCLEOTIDE SEQUENCE [LARGE SCALE GENOMIC DNA]</scope>
</reference>
<keyword evidence="2" id="KW-1185">Reference proteome</keyword>
<comment type="caution">
    <text evidence="1">The sequence shown here is derived from an EMBL/GenBank/DDBJ whole genome shotgun (WGS) entry which is preliminary data.</text>
</comment>
<evidence type="ECO:0000313" key="2">
    <source>
        <dbReference type="Proteomes" id="UP001189429"/>
    </source>
</evidence>
<sequence>MAAARLGGSLGATAAAGPGISCDCARAAPLAGRQGPSPRAAPWRLRAAPASSWQPLGGPAAGRVPLESIAAGAALGTLASTATLSATLRRRGAVARRGKCALGPYRKEAAAKSDAVFKSREKFDLTGRNVARVRLV</sequence>
<proteinExistence type="predicted"/>
<name>A0ABN9TEV8_9DINO</name>
<accession>A0ABN9TEV8</accession>